<evidence type="ECO:0000256" key="5">
    <source>
        <dbReference type="ARBA" id="ARBA00023002"/>
    </source>
</evidence>
<evidence type="ECO:0000256" key="2">
    <source>
        <dbReference type="ARBA" id="ARBA00022630"/>
    </source>
</evidence>
<name>A0A8M1KBQ5_CLUHA</name>
<dbReference type="OrthoDB" id="333024at2759"/>
<dbReference type="GO" id="GO:0016491">
    <property type="term" value="F:oxidoreductase activity"/>
    <property type="evidence" value="ECO:0007669"/>
    <property type="project" value="UniProtKB-KW"/>
</dbReference>
<proteinExistence type="predicted"/>
<accession>A0A8M1KBQ5</accession>
<dbReference type="Pfam" id="PF13450">
    <property type="entry name" value="NAD_binding_8"/>
    <property type="match status" value="1"/>
</dbReference>
<dbReference type="PANTHER" id="PTHR48467">
    <property type="entry name" value="GLUTAMATE SYNTHASE 1 [NADH], CHLOROPLASTIC-LIKE"/>
    <property type="match status" value="1"/>
</dbReference>
<dbReference type="PANTHER" id="PTHR48467:SF1">
    <property type="entry name" value="GLUTAMATE SYNTHASE 1 [NADH], CHLOROPLASTIC-LIKE"/>
    <property type="match status" value="1"/>
</dbReference>
<keyword evidence="4" id="KW-0521">NADP</keyword>
<dbReference type="Proteomes" id="UP000515152">
    <property type="component" value="Unplaced"/>
</dbReference>
<dbReference type="GeneID" id="122130675"/>
<keyword evidence="3" id="KW-0274">FAD</keyword>
<dbReference type="RefSeq" id="XP_042561327.1">
    <property type="nucleotide sequence ID" value="XM_042705393.1"/>
</dbReference>
<keyword evidence="5" id="KW-0560">Oxidoreductase</keyword>
<dbReference type="KEGG" id="char:122130675"/>
<gene>
    <name evidence="7" type="primary">LOC122130675</name>
</gene>
<evidence type="ECO:0000256" key="3">
    <source>
        <dbReference type="ARBA" id="ARBA00022827"/>
    </source>
</evidence>
<evidence type="ECO:0000313" key="6">
    <source>
        <dbReference type="Proteomes" id="UP000515152"/>
    </source>
</evidence>
<keyword evidence="6" id="KW-1185">Reference proteome</keyword>
<keyword evidence="2" id="KW-0285">Flavoprotein</keyword>
<reference evidence="7" key="1">
    <citation type="submission" date="2025-08" db="UniProtKB">
        <authorList>
            <consortium name="RefSeq"/>
        </authorList>
    </citation>
    <scope>IDENTIFICATION</scope>
</reference>
<evidence type="ECO:0000256" key="4">
    <source>
        <dbReference type="ARBA" id="ARBA00022857"/>
    </source>
</evidence>
<dbReference type="InterPro" id="IPR055275">
    <property type="entry name" value="Ferredox_Rdtase"/>
</dbReference>
<dbReference type="AlphaFoldDB" id="A0A8M1KBQ5"/>
<comment type="cofactor">
    <cofactor evidence="1">
        <name>FAD</name>
        <dbReference type="ChEBI" id="CHEBI:57692"/>
    </cofactor>
</comment>
<sequence length="154" mass="17103">MNRTVQKSLFFIVKSVRTSPSNFAGKLYAWRGLSTTPDPHTKVCIVGGGPAGFYTAQHIIKGCPDVQVDVYERLPVPFGLVRFGVAPDHPEVKNVINTFTQTAQHERCRFLGNVNVGKDVSVDELRQVYHAVVLVSVFVGVQWCWCVSEDVLVL</sequence>
<protein>
    <submittedName>
        <fullName evidence="7">NADPH:adrenodoxin oxidoreductase, mitochondrial-like isoform X1</fullName>
    </submittedName>
</protein>
<organism evidence="6 7">
    <name type="scientific">Clupea harengus</name>
    <name type="common">Atlantic herring</name>
    <dbReference type="NCBI Taxonomy" id="7950"/>
    <lineage>
        <taxon>Eukaryota</taxon>
        <taxon>Metazoa</taxon>
        <taxon>Chordata</taxon>
        <taxon>Craniata</taxon>
        <taxon>Vertebrata</taxon>
        <taxon>Euteleostomi</taxon>
        <taxon>Actinopterygii</taxon>
        <taxon>Neopterygii</taxon>
        <taxon>Teleostei</taxon>
        <taxon>Clupei</taxon>
        <taxon>Clupeiformes</taxon>
        <taxon>Clupeoidei</taxon>
        <taxon>Clupeidae</taxon>
        <taxon>Clupea</taxon>
    </lineage>
</organism>
<evidence type="ECO:0000313" key="7">
    <source>
        <dbReference type="RefSeq" id="XP_042561327.1"/>
    </source>
</evidence>
<evidence type="ECO:0000256" key="1">
    <source>
        <dbReference type="ARBA" id="ARBA00001974"/>
    </source>
</evidence>